<gene>
    <name evidence="11 14" type="primary">xerD</name>
    <name evidence="14" type="ORF">FEI13_10365</name>
</gene>
<dbReference type="AlphaFoldDB" id="A0A5R8MGJ6"/>
<keyword evidence="8 11" id="KW-0238">DNA-binding</keyword>
<feature type="domain" description="Core-binding (CB)" evidence="13">
    <location>
        <begin position="5"/>
        <end position="90"/>
    </location>
</feature>
<feature type="active site" evidence="11">
    <location>
        <position position="249"/>
    </location>
</feature>
<evidence type="ECO:0000259" key="13">
    <source>
        <dbReference type="PROSITE" id="PS51900"/>
    </source>
</evidence>
<dbReference type="GO" id="GO:0007059">
    <property type="term" value="P:chromosome segregation"/>
    <property type="evidence" value="ECO:0007669"/>
    <property type="project" value="UniProtKB-UniRule"/>
</dbReference>
<comment type="similarity">
    <text evidence="2 11">Belongs to the 'phage' integrase family. XerD subfamily.</text>
</comment>
<feature type="active site" evidence="11">
    <location>
        <position position="175"/>
    </location>
</feature>
<comment type="subcellular location">
    <subcellularLocation>
        <location evidence="1 11">Cytoplasm</location>
    </subcellularLocation>
</comment>
<dbReference type="InterPro" id="IPR013762">
    <property type="entry name" value="Integrase-like_cat_sf"/>
</dbReference>
<dbReference type="Pfam" id="PF02899">
    <property type="entry name" value="Phage_int_SAM_1"/>
    <property type="match status" value="1"/>
</dbReference>
<evidence type="ECO:0000256" key="5">
    <source>
        <dbReference type="ARBA" id="ARBA00022618"/>
    </source>
</evidence>
<protein>
    <recommendedName>
        <fullName evidence="3 11">Tyrosine recombinase XerD</fullName>
    </recommendedName>
</protein>
<dbReference type="NCBIfam" id="NF001399">
    <property type="entry name" value="PRK00283.1"/>
    <property type="match status" value="1"/>
</dbReference>
<feature type="domain" description="Tyr recombinase" evidence="12">
    <location>
        <begin position="111"/>
        <end position="294"/>
    </location>
</feature>
<dbReference type="PANTHER" id="PTHR30349:SF90">
    <property type="entry name" value="TYROSINE RECOMBINASE XERD"/>
    <property type="match status" value="1"/>
</dbReference>
<dbReference type="InterPro" id="IPR002104">
    <property type="entry name" value="Integrase_catalytic"/>
</dbReference>
<dbReference type="GO" id="GO:0005737">
    <property type="term" value="C:cytoplasm"/>
    <property type="evidence" value="ECO:0007669"/>
    <property type="project" value="UniProtKB-SubCell"/>
</dbReference>
<feature type="active site" evidence="11">
    <location>
        <position position="272"/>
    </location>
</feature>
<keyword evidence="6 11" id="KW-0159">Chromosome partition</keyword>
<evidence type="ECO:0000313" key="15">
    <source>
        <dbReference type="Proteomes" id="UP000306973"/>
    </source>
</evidence>
<dbReference type="Proteomes" id="UP000306973">
    <property type="component" value="Unassembled WGS sequence"/>
</dbReference>
<keyword evidence="7 11" id="KW-0229">DNA integration</keyword>
<dbReference type="RefSeq" id="WP_138181463.1">
    <property type="nucleotide sequence ID" value="NZ_VBUI01000014.1"/>
</dbReference>
<dbReference type="HAMAP" id="MF_01808">
    <property type="entry name" value="Recomb_XerC_XerD"/>
    <property type="match status" value="1"/>
</dbReference>
<feature type="active site" description="O-(3'-phospho-DNA)-tyrosine intermediate" evidence="11">
    <location>
        <position position="281"/>
    </location>
</feature>
<dbReference type="PROSITE" id="PS51898">
    <property type="entry name" value="TYR_RECOMBINASE"/>
    <property type="match status" value="1"/>
</dbReference>
<dbReference type="InterPro" id="IPR011932">
    <property type="entry name" value="Recomb_XerD"/>
</dbReference>
<dbReference type="SUPFAM" id="SSF47823">
    <property type="entry name" value="lambda integrase-like, N-terminal domain"/>
    <property type="match status" value="1"/>
</dbReference>
<evidence type="ECO:0000256" key="8">
    <source>
        <dbReference type="ARBA" id="ARBA00023125"/>
    </source>
</evidence>
<evidence type="ECO:0000256" key="7">
    <source>
        <dbReference type="ARBA" id="ARBA00022908"/>
    </source>
</evidence>
<dbReference type="PROSITE" id="PS51900">
    <property type="entry name" value="CB"/>
    <property type="match status" value="1"/>
</dbReference>
<dbReference type="OrthoDB" id="9801717at2"/>
<evidence type="ECO:0000256" key="2">
    <source>
        <dbReference type="ARBA" id="ARBA00010450"/>
    </source>
</evidence>
<dbReference type="GO" id="GO:0051301">
    <property type="term" value="P:cell division"/>
    <property type="evidence" value="ECO:0007669"/>
    <property type="project" value="UniProtKB-KW"/>
</dbReference>
<evidence type="ECO:0000256" key="6">
    <source>
        <dbReference type="ARBA" id="ARBA00022829"/>
    </source>
</evidence>
<keyword evidence="4 11" id="KW-0963">Cytoplasm</keyword>
<dbReference type="InterPro" id="IPR010998">
    <property type="entry name" value="Integrase_recombinase_N"/>
</dbReference>
<dbReference type="HAMAP" id="MF_01807">
    <property type="entry name" value="Recomb_XerD"/>
    <property type="match status" value="1"/>
</dbReference>
<evidence type="ECO:0000256" key="11">
    <source>
        <dbReference type="HAMAP-Rule" id="MF_01807"/>
    </source>
</evidence>
<dbReference type="NCBIfam" id="TIGR02225">
    <property type="entry name" value="recomb_XerD"/>
    <property type="match status" value="1"/>
</dbReference>
<comment type="caution">
    <text evidence="14">The sequence shown here is derived from an EMBL/GenBank/DDBJ whole genome shotgun (WGS) entry which is preliminary data.</text>
</comment>
<dbReference type="EMBL" id="VBUI01000014">
    <property type="protein sequence ID" value="TLF49819.1"/>
    <property type="molecule type" value="Genomic_DNA"/>
</dbReference>
<evidence type="ECO:0000256" key="9">
    <source>
        <dbReference type="ARBA" id="ARBA00023172"/>
    </source>
</evidence>
<dbReference type="InterPro" id="IPR011010">
    <property type="entry name" value="DNA_brk_join_enz"/>
</dbReference>
<feature type="active site" evidence="11">
    <location>
        <position position="151"/>
    </location>
</feature>
<reference evidence="14 15" key="1">
    <citation type="journal article" date="2007" name="Int. J. Syst. Evol. Microbiol.">
        <title>Halomonas saccharevitans sp. nov., Halomonas arcis sp. nov. and Halomonas subterranea sp. nov., halophilic bacteria isolated from hypersaline environments of China.</title>
        <authorList>
            <person name="Xu X.W."/>
            <person name="Wu Y.H."/>
            <person name="Zhou Z."/>
            <person name="Wang C.S."/>
            <person name="Zhou Y.G."/>
            <person name="Zhang H.B."/>
            <person name="Wang Y."/>
            <person name="Wu M."/>
        </authorList>
    </citation>
    <scope>NUCLEOTIDE SEQUENCE [LARGE SCALE GENOMIC DNA]</scope>
    <source>
        <strain evidence="14 15">TBZ3</strain>
    </source>
</reference>
<accession>A0A5R8MGJ6</accession>
<dbReference type="GO" id="GO:0006313">
    <property type="term" value="P:DNA transposition"/>
    <property type="evidence" value="ECO:0007669"/>
    <property type="project" value="UniProtKB-UniRule"/>
</dbReference>
<dbReference type="GO" id="GO:0009037">
    <property type="term" value="F:tyrosine-based site-specific recombinase activity"/>
    <property type="evidence" value="ECO:0007669"/>
    <property type="project" value="UniProtKB-UniRule"/>
</dbReference>
<dbReference type="Gene3D" id="1.10.443.10">
    <property type="entry name" value="Intergrase catalytic core"/>
    <property type="match status" value="1"/>
</dbReference>
<sequence length="300" mass="33614">MGTTTQAAALIDAFLDGLWLEQGVSDNTLSAYRHDLTRWQARLAEADERLLSPASAALPAWLDERREAGYSLRSNARLLSSLRRFYRWALGEGLVDHDPLVDVRLPRVRPSLPDTLEEGEVERLLAAPDLATDLGVRDRAMLEVLYGAGLRVTELVGLTTDAVNLRQGVVRVRGKGDKDRLVPLGEEAVSWLERYLRGARGALMADITRPALFPGRDDRCLTRQAFWYRIKAHARVAEIDRPLSPHTLRHAFATHLLNHGANLRVVQLLLGHSDLSTTQIYTHVAQVRLEDLHAHHHPRG</sequence>
<evidence type="ECO:0000256" key="3">
    <source>
        <dbReference type="ARBA" id="ARBA00015810"/>
    </source>
</evidence>
<evidence type="ECO:0000256" key="1">
    <source>
        <dbReference type="ARBA" id="ARBA00004496"/>
    </source>
</evidence>
<dbReference type="CDD" id="cd00798">
    <property type="entry name" value="INT_XerDC_C"/>
    <property type="match status" value="1"/>
</dbReference>
<evidence type="ECO:0000259" key="12">
    <source>
        <dbReference type="PROSITE" id="PS51898"/>
    </source>
</evidence>
<keyword evidence="5 11" id="KW-0132">Cell division</keyword>
<dbReference type="Pfam" id="PF00589">
    <property type="entry name" value="Phage_integrase"/>
    <property type="match status" value="1"/>
</dbReference>
<comment type="subunit">
    <text evidence="11">Forms a cyclic heterotetrameric complex composed of two molecules of XerC and two molecules of XerD.</text>
</comment>
<evidence type="ECO:0000313" key="14">
    <source>
        <dbReference type="EMBL" id="TLF49819.1"/>
    </source>
</evidence>
<dbReference type="InterPro" id="IPR050090">
    <property type="entry name" value="Tyrosine_recombinase_XerCD"/>
</dbReference>
<evidence type="ECO:0000256" key="10">
    <source>
        <dbReference type="ARBA" id="ARBA00023306"/>
    </source>
</evidence>
<dbReference type="InterPro" id="IPR044068">
    <property type="entry name" value="CB"/>
</dbReference>
<keyword evidence="10 11" id="KW-0131">Cell cycle</keyword>
<name>A0A5R8MGJ6_9GAMM</name>
<keyword evidence="9 11" id="KW-0233">DNA recombination</keyword>
<feature type="active site" evidence="11">
    <location>
        <position position="246"/>
    </location>
</feature>
<evidence type="ECO:0000256" key="4">
    <source>
        <dbReference type="ARBA" id="ARBA00022490"/>
    </source>
</evidence>
<organism evidence="14 15">
    <name type="scientific">Halomonas urmiana</name>
    <dbReference type="NCBI Taxonomy" id="490901"/>
    <lineage>
        <taxon>Bacteria</taxon>
        <taxon>Pseudomonadati</taxon>
        <taxon>Pseudomonadota</taxon>
        <taxon>Gammaproteobacteria</taxon>
        <taxon>Oceanospirillales</taxon>
        <taxon>Halomonadaceae</taxon>
        <taxon>Halomonas</taxon>
    </lineage>
</organism>
<dbReference type="Gene3D" id="1.10.150.130">
    <property type="match status" value="1"/>
</dbReference>
<keyword evidence="15" id="KW-1185">Reference proteome</keyword>
<dbReference type="InterPro" id="IPR023009">
    <property type="entry name" value="Tyrosine_recombinase_XerC/XerD"/>
</dbReference>
<dbReference type="InterPro" id="IPR004107">
    <property type="entry name" value="Integrase_SAM-like_N"/>
</dbReference>
<dbReference type="SUPFAM" id="SSF56349">
    <property type="entry name" value="DNA breaking-rejoining enzymes"/>
    <property type="match status" value="1"/>
</dbReference>
<dbReference type="GO" id="GO:0003677">
    <property type="term" value="F:DNA binding"/>
    <property type="evidence" value="ECO:0007669"/>
    <property type="project" value="UniProtKB-UniRule"/>
</dbReference>
<comment type="function">
    <text evidence="11">Site-specific tyrosine recombinase, which acts by catalyzing the cutting and rejoining of the recombining DNA molecules. The XerC-XerD complex is essential to convert dimers of the bacterial chromosome into monomers to permit their segregation at cell division. It also contributes to the segregational stability of plasmids.</text>
</comment>
<proteinExistence type="inferred from homology"/>
<dbReference type="PANTHER" id="PTHR30349">
    <property type="entry name" value="PHAGE INTEGRASE-RELATED"/>
    <property type="match status" value="1"/>
</dbReference>